<dbReference type="STRING" id="1123392.GCA_000376425_00288"/>
<keyword evidence="3" id="KW-1185">Reference proteome</keyword>
<dbReference type="PIRSF" id="PIRSF004649">
    <property type="entry name" value="MlaC"/>
    <property type="match status" value="1"/>
</dbReference>
<gene>
    <name evidence="2" type="ORF">ABW22_01610</name>
</gene>
<evidence type="ECO:0000256" key="1">
    <source>
        <dbReference type="SAM" id="SignalP"/>
    </source>
</evidence>
<sequence length="216" mass="23957">MLRSFLMPLLALLLGFNAPAALAANMPSDTPPDVLARTTTQEVITILKQDKELQRGNLAKVYQLVEAKILPNFDFNRMTQLALGRHWPRATAKQKQKLVTEFRNLLVRTYSSSLTAFTDQVVEFKPLTMKPDDTDVTVRSEILQPGGQPIPINYSMYKTAFGWKVYDVTIDGVSLVTNYRSSFASTIRQNGIDGLIKTLAAQSARGEAKPAPRPGS</sequence>
<dbReference type="RefSeq" id="WP_059751298.1">
    <property type="nucleotide sequence ID" value="NZ_LDUG01000006.1"/>
</dbReference>
<organism evidence="2 3">
    <name type="scientific">Thiobacillus denitrificans</name>
    <dbReference type="NCBI Taxonomy" id="36861"/>
    <lineage>
        <taxon>Bacteria</taxon>
        <taxon>Pseudomonadati</taxon>
        <taxon>Pseudomonadota</taxon>
        <taxon>Betaproteobacteria</taxon>
        <taxon>Nitrosomonadales</taxon>
        <taxon>Thiobacillaceae</taxon>
        <taxon>Thiobacillus</taxon>
    </lineage>
</organism>
<protein>
    <submittedName>
        <fullName evidence="2">Uncharacterized protein</fullName>
    </submittedName>
</protein>
<evidence type="ECO:0000313" key="3">
    <source>
        <dbReference type="Proteomes" id="UP000064243"/>
    </source>
</evidence>
<evidence type="ECO:0000313" key="2">
    <source>
        <dbReference type="EMBL" id="KVW99412.1"/>
    </source>
</evidence>
<keyword evidence="1" id="KW-0732">Signal</keyword>
<dbReference type="PATRIC" id="fig|36861.3.peg.3048"/>
<dbReference type="InterPro" id="IPR008869">
    <property type="entry name" value="MlaC/ttg2D"/>
</dbReference>
<dbReference type="EMBL" id="LDUG01000006">
    <property type="protein sequence ID" value="KVW99412.1"/>
    <property type="molecule type" value="Genomic_DNA"/>
</dbReference>
<dbReference type="Proteomes" id="UP000064243">
    <property type="component" value="Unassembled WGS sequence"/>
</dbReference>
<dbReference type="PANTHER" id="PTHR36573:SF1">
    <property type="entry name" value="INTERMEMBRANE PHOSPHOLIPID TRANSPORT SYSTEM BINDING PROTEIN MLAC"/>
    <property type="match status" value="1"/>
</dbReference>
<dbReference type="Pfam" id="PF05494">
    <property type="entry name" value="MlaC"/>
    <property type="match status" value="1"/>
</dbReference>
<proteinExistence type="predicted"/>
<dbReference type="Gene3D" id="3.10.450.50">
    <property type="match status" value="1"/>
</dbReference>
<accession>A0A106BVG3</accession>
<comment type="caution">
    <text evidence="2">The sequence shown here is derived from an EMBL/GenBank/DDBJ whole genome shotgun (WGS) entry which is preliminary data.</text>
</comment>
<dbReference type="PANTHER" id="PTHR36573">
    <property type="entry name" value="INTERMEMBRANE PHOSPHOLIPID TRANSPORT SYSTEM BINDING PROTEIN MLAC"/>
    <property type="match status" value="1"/>
</dbReference>
<reference evidence="2 3" key="1">
    <citation type="journal article" date="2015" name="Appl. Environ. Microbiol.">
        <title>Aerobic and Anaerobic Thiosulfate Oxidation by a Cold-Adapted, Subglacial Chemoautotroph.</title>
        <authorList>
            <person name="Harrold Z.R."/>
            <person name="Skidmore M.L."/>
            <person name="Hamilton T.L."/>
            <person name="Desch L."/>
            <person name="Amada K."/>
            <person name="van Gelder W."/>
            <person name="Glover K."/>
            <person name="Roden E.E."/>
            <person name="Boyd E.S."/>
        </authorList>
    </citation>
    <scope>NUCLEOTIDE SEQUENCE [LARGE SCALE GENOMIC DNA]</scope>
    <source>
        <strain evidence="2 3">RG</strain>
    </source>
</reference>
<dbReference type="AlphaFoldDB" id="A0A106BVG3"/>
<dbReference type="Gene3D" id="1.10.10.640">
    <property type="entry name" value="phospholipid-binding protein"/>
    <property type="match status" value="1"/>
</dbReference>
<feature type="signal peptide" evidence="1">
    <location>
        <begin position="1"/>
        <end position="23"/>
    </location>
</feature>
<dbReference type="OrthoDB" id="9798905at2"/>
<name>A0A106BVG3_THIDE</name>
<feature type="chain" id="PRO_5007125772" evidence="1">
    <location>
        <begin position="24"/>
        <end position="216"/>
    </location>
</feature>